<dbReference type="PROSITE" id="PS50850">
    <property type="entry name" value="MFS"/>
    <property type="match status" value="1"/>
</dbReference>
<dbReference type="InterPro" id="IPR011701">
    <property type="entry name" value="MFS"/>
</dbReference>
<feature type="transmembrane region" description="Helical" evidence="8">
    <location>
        <begin position="363"/>
        <end position="384"/>
    </location>
</feature>
<feature type="domain" description="Major facilitator superfamily (MFS) profile" evidence="9">
    <location>
        <begin position="61"/>
        <end position="554"/>
    </location>
</feature>
<dbReference type="PANTHER" id="PTHR23501">
    <property type="entry name" value="MAJOR FACILITATOR SUPERFAMILY"/>
    <property type="match status" value="1"/>
</dbReference>
<comment type="caution">
    <text evidence="10">The sequence shown here is derived from an EMBL/GenBank/DDBJ whole genome shotgun (WGS) entry which is preliminary data.</text>
</comment>
<keyword evidence="3" id="KW-0813">Transport</keyword>
<feature type="transmembrane region" description="Helical" evidence="8">
    <location>
        <begin position="185"/>
        <end position="204"/>
    </location>
</feature>
<reference evidence="10 11" key="1">
    <citation type="journal article" date="2023" name="IMA Fungus">
        <title>Comparative genomic study of the Penicillium genus elucidates a diverse pangenome and 15 lateral gene transfer events.</title>
        <authorList>
            <person name="Petersen C."/>
            <person name="Sorensen T."/>
            <person name="Nielsen M.R."/>
            <person name="Sondergaard T.E."/>
            <person name="Sorensen J.L."/>
            <person name="Fitzpatrick D.A."/>
            <person name="Frisvad J.C."/>
            <person name="Nielsen K.L."/>
        </authorList>
    </citation>
    <scope>NUCLEOTIDE SEQUENCE [LARGE SCALE GENOMIC DNA]</scope>
    <source>
        <strain evidence="10 11">IBT 35679</strain>
    </source>
</reference>
<evidence type="ECO:0000313" key="11">
    <source>
        <dbReference type="Proteomes" id="UP001220324"/>
    </source>
</evidence>
<feature type="transmembrane region" description="Helical" evidence="8">
    <location>
        <begin position="454"/>
        <end position="478"/>
    </location>
</feature>
<evidence type="ECO:0000313" key="10">
    <source>
        <dbReference type="EMBL" id="KAJ5526481.1"/>
    </source>
</evidence>
<feature type="transmembrane region" description="Helical" evidence="8">
    <location>
        <begin position="216"/>
        <end position="236"/>
    </location>
</feature>
<feature type="transmembrane region" description="Helical" evidence="8">
    <location>
        <begin position="393"/>
        <end position="411"/>
    </location>
</feature>
<keyword evidence="5 8" id="KW-1133">Transmembrane helix</keyword>
<evidence type="ECO:0000256" key="6">
    <source>
        <dbReference type="ARBA" id="ARBA00023136"/>
    </source>
</evidence>
<dbReference type="InterPro" id="IPR036259">
    <property type="entry name" value="MFS_trans_sf"/>
</dbReference>
<feature type="transmembrane region" description="Helical" evidence="8">
    <location>
        <begin position="325"/>
        <end position="351"/>
    </location>
</feature>
<dbReference type="GO" id="GO:0022857">
    <property type="term" value="F:transmembrane transporter activity"/>
    <property type="evidence" value="ECO:0007669"/>
    <property type="project" value="InterPro"/>
</dbReference>
<comment type="similarity">
    <text evidence="2">Belongs to the major facilitator superfamily. TCR/Tet family.</text>
</comment>
<dbReference type="Proteomes" id="UP001220324">
    <property type="component" value="Unassembled WGS sequence"/>
</dbReference>
<feature type="transmembrane region" description="Helical" evidence="8">
    <location>
        <begin position="417"/>
        <end position="442"/>
    </location>
</feature>
<evidence type="ECO:0000256" key="1">
    <source>
        <dbReference type="ARBA" id="ARBA00004141"/>
    </source>
</evidence>
<protein>
    <submittedName>
        <fullName evidence="10">Major facilitator superfamily domain-containing protein</fullName>
    </submittedName>
</protein>
<proteinExistence type="inferred from homology"/>
<evidence type="ECO:0000259" key="9">
    <source>
        <dbReference type="PROSITE" id="PS50850"/>
    </source>
</evidence>
<feature type="transmembrane region" description="Helical" evidence="8">
    <location>
        <begin position="56"/>
        <end position="74"/>
    </location>
</feature>
<feature type="compositionally biased region" description="Polar residues" evidence="7">
    <location>
        <begin position="1"/>
        <end position="12"/>
    </location>
</feature>
<feature type="region of interest" description="Disordered" evidence="7">
    <location>
        <begin position="1"/>
        <end position="41"/>
    </location>
</feature>
<dbReference type="SUPFAM" id="SSF103473">
    <property type="entry name" value="MFS general substrate transporter"/>
    <property type="match status" value="1"/>
</dbReference>
<feature type="transmembrane region" description="Helical" evidence="8">
    <location>
        <begin position="152"/>
        <end position="173"/>
    </location>
</feature>
<organism evidence="10 11">
    <name type="scientific">Penicillium frequentans</name>
    <dbReference type="NCBI Taxonomy" id="3151616"/>
    <lineage>
        <taxon>Eukaryota</taxon>
        <taxon>Fungi</taxon>
        <taxon>Dikarya</taxon>
        <taxon>Ascomycota</taxon>
        <taxon>Pezizomycotina</taxon>
        <taxon>Eurotiomycetes</taxon>
        <taxon>Eurotiomycetidae</taxon>
        <taxon>Eurotiales</taxon>
        <taxon>Aspergillaceae</taxon>
        <taxon>Penicillium</taxon>
    </lineage>
</organism>
<evidence type="ECO:0000256" key="2">
    <source>
        <dbReference type="ARBA" id="ARBA00007520"/>
    </source>
</evidence>
<comment type="subcellular location">
    <subcellularLocation>
        <location evidence="1">Membrane</location>
        <topology evidence="1">Multi-pass membrane protein</topology>
    </subcellularLocation>
</comment>
<feature type="transmembrane region" description="Helical" evidence="8">
    <location>
        <begin position="288"/>
        <end position="304"/>
    </location>
</feature>
<keyword evidence="11" id="KW-1185">Reference proteome</keyword>
<gene>
    <name evidence="10" type="ORF">N7494_013131</name>
</gene>
<dbReference type="InterPro" id="IPR020846">
    <property type="entry name" value="MFS_dom"/>
</dbReference>
<dbReference type="Pfam" id="PF07690">
    <property type="entry name" value="MFS_1"/>
    <property type="match status" value="1"/>
</dbReference>
<evidence type="ECO:0000256" key="4">
    <source>
        <dbReference type="ARBA" id="ARBA00022692"/>
    </source>
</evidence>
<keyword evidence="6 8" id="KW-0472">Membrane</keyword>
<sequence length="560" mass="59324">MPTQTAASSTSDHIGKPIQDTTACHPSSDEEKTIGGDQCNDASGTSASADRTITGVSWFVVNAALLSATFLYAFDNTVTATVRPAIVDTFGSSIDMLPWVSVAYPMGEAGTNPIWAKLNKFLNGKYVFLAALLIFEVGSAIIGSASSITAVIVGRALAGSGGSGIYVGTISMITGMTTAKEQNQYLNIVGMAWSLGTILGPIIGSAFADSSATWRWAFYINICVAAVAAPTCIWIMPSAPPSVSLGFMDVVKAFDHVGAVLFLGSVVSTVMLLGFGGVVYSWGSSQMIALYVVTAVLWIIFALHQKFHILTSDRVFPVQFFKDPLMIGLWIWTIVAISDIVVTIYTLPLFYQFVLHDSSMRSAVYTLPFVASVVVSAGISGGLLPKFPWYKCWFIWASALLLISNGLLSSIHTHTSRAAICGYSIIQGFGVGPVIQLGYTVGQLKRPQAARKDVTAFFSCAQMGGLALSLGIATSVLINHATEEISSILPDVPLSEIRGAIDGVGSSLLATLSEHVRAQVTNAVTESVGSVFYLNIFGAGLGFLIALPLKLDKLDFASLQ</sequence>
<dbReference type="PANTHER" id="PTHR23501:SF12">
    <property type="entry name" value="MAJOR FACILITATOR SUPERFAMILY (MFS) PROFILE DOMAIN-CONTAINING PROTEIN-RELATED"/>
    <property type="match status" value="1"/>
</dbReference>
<feature type="transmembrane region" description="Helical" evidence="8">
    <location>
        <begin position="126"/>
        <end position="146"/>
    </location>
</feature>
<evidence type="ECO:0000256" key="7">
    <source>
        <dbReference type="SAM" id="MobiDB-lite"/>
    </source>
</evidence>
<evidence type="ECO:0000256" key="8">
    <source>
        <dbReference type="SAM" id="Phobius"/>
    </source>
</evidence>
<name>A0AAD6CN15_9EURO</name>
<feature type="transmembrane region" description="Helical" evidence="8">
    <location>
        <begin position="257"/>
        <end position="282"/>
    </location>
</feature>
<dbReference type="AlphaFoldDB" id="A0AAD6CN15"/>
<evidence type="ECO:0000256" key="5">
    <source>
        <dbReference type="ARBA" id="ARBA00022989"/>
    </source>
</evidence>
<accession>A0AAD6CN15</accession>
<feature type="transmembrane region" description="Helical" evidence="8">
    <location>
        <begin position="531"/>
        <end position="549"/>
    </location>
</feature>
<dbReference type="Gene3D" id="1.20.1250.20">
    <property type="entry name" value="MFS general substrate transporter like domains"/>
    <property type="match status" value="1"/>
</dbReference>
<dbReference type="GO" id="GO:0005886">
    <property type="term" value="C:plasma membrane"/>
    <property type="evidence" value="ECO:0007669"/>
    <property type="project" value="TreeGrafter"/>
</dbReference>
<keyword evidence="4 8" id="KW-0812">Transmembrane</keyword>
<dbReference type="EMBL" id="JAQIZZ010000008">
    <property type="protein sequence ID" value="KAJ5526481.1"/>
    <property type="molecule type" value="Genomic_DNA"/>
</dbReference>
<evidence type="ECO:0000256" key="3">
    <source>
        <dbReference type="ARBA" id="ARBA00022448"/>
    </source>
</evidence>